<comment type="similarity">
    <text evidence="1">Belongs to the gonadal family.</text>
</comment>
<reference evidence="2" key="1">
    <citation type="submission" date="2023-10" db="EMBL/GenBank/DDBJ databases">
        <title>Genome assemblies of two species of porcelain crab, Petrolisthes cinctipes and Petrolisthes manimaculis (Anomura: Porcellanidae).</title>
        <authorList>
            <person name="Angst P."/>
        </authorList>
    </citation>
    <scope>NUCLEOTIDE SEQUENCE</scope>
    <source>
        <strain evidence="2">PB745_01</strain>
        <tissue evidence="2">Gill</tissue>
    </source>
</reference>
<dbReference type="Proteomes" id="UP001286313">
    <property type="component" value="Unassembled WGS sequence"/>
</dbReference>
<proteinExistence type="inferred from homology"/>
<sequence>MHGKDSDGSDTQERLYKMLEKLQTMARDIPTKYQQRLPYDLLSSLAQVLLNSTVFEIVRELAELQHMTEKSLHIQHSKMVNRHKTERETLNKTQREEVLAAQRQGRRHVLTMLPVLHQKQQAEMEARQAQEVTNTHLLIQQVLDQKVAEQQTTMQQVGVPGFHQTQNPKELKVQMYIMEFVVKIAGIKLPP</sequence>
<gene>
    <name evidence="2" type="ORF">Pcinc_017742</name>
</gene>
<dbReference type="InterPro" id="IPR010849">
    <property type="entry name" value="Gonadal"/>
</dbReference>
<organism evidence="2 3">
    <name type="scientific">Petrolisthes cinctipes</name>
    <name type="common">Flat porcelain crab</name>
    <dbReference type="NCBI Taxonomy" id="88211"/>
    <lineage>
        <taxon>Eukaryota</taxon>
        <taxon>Metazoa</taxon>
        <taxon>Ecdysozoa</taxon>
        <taxon>Arthropoda</taxon>
        <taxon>Crustacea</taxon>
        <taxon>Multicrustacea</taxon>
        <taxon>Malacostraca</taxon>
        <taxon>Eumalacostraca</taxon>
        <taxon>Eucarida</taxon>
        <taxon>Decapoda</taxon>
        <taxon>Pleocyemata</taxon>
        <taxon>Anomura</taxon>
        <taxon>Galatheoidea</taxon>
        <taxon>Porcellanidae</taxon>
        <taxon>Petrolisthes</taxon>
    </lineage>
</organism>
<protein>
    <submittedName>
        <fullName evidence="2">Uncharacterized protein</fullName>
    </submittedName>
</protein>
<dbReference type="PANTHER" id="PTHR13054">
    <property type="entry name" value="DIGEORGE SYNDROME CRITICAL REGION 6 DGCR6 FAMILY MEMBER"/>
    <property type="match status" value="1"/>
</dbReference>
<evidence type="ECO:0000256" key="1">
    <source>
        <dbReference type="ARBA" id="ARBA00005939"/>
    </source>
</evidence>
<dbReference type="Pfam" id="PF07324">
    <property type="entry name" value="DGCR6"/>
    <property type="match status" value="1"/>
</dbReference>
<keyword evidence="3" id="KW-1185">Reference proteome</keyword>
<name>A0AAE1FPP4_PETCI</name>
<dbReference type="AlphaFoldDB" id="A0AAE1FPP4"/>
<dbReference type="PANTHER" id="PTHR13054:SF2">
    <property type="entry name" value="PROTEIN DGCR6"/>
    <property type="match status" value="1"/>
</dbReference>
<evidence type="ECO:0000313" key="2">
    <source>
        <dbReference type="EMBL" id="KAK3877556.1"/>
    </source>
</evidence>
<evidence type="ECO:0000313" key="3">
    <source>
        <dbReference type="Proteomes" id="UP001286313"/>
    </source>
</evidence>
<comment type="caution">
    <text evidence="2">The sequence shown here is derived from an EMBL/GenBank/DDBJ whole genome shotgun (WGS) entry which is preliminary data.</text>
</comment>
<accession>A0AAE1FPP4</accession>
<dbReference type="EMBL" id="JAWQEG010001660">
    <property type="protein sequence ID" value="KAK3877556.1"/>
    <property type="molecule type" value="Genomic_DNA"/>
</dbReference>